<name>A0ABP9QC87_9PSEU</name>
<dbReference type="RefSeq" id="WP_185059029.1">
    <property type="nucleotide sequence ID" value="NZ_BAABJP010000015.1"/>
</dbReference>
<organism evidence="1 2">
    <name type="scientific">Pseudonocardia eucalypti</name>
    <dbReference type="NCBI Taxonomy" id="648755"/>
    <lineage>
        <taxon>Bacteria</taxon>
        <taxon>Bacillati</taxon>
        <taxon>Actinomycetota</taxon>
        <taxon>Actinomycetes</taxon>
        <taxon>Pseudonocardiales</taxon>
        <taxon>Pseudonocardiaceae</taxon>
        <taxon>Pseudonocardia</taxon>
    </lineage>
</organism>
<dbReference type="Pfam" id="PF11305">
    <property type="entry name" value="DUF3107"/>
    <property type="match status" value="1"/>
</dbReference>
<proteinExistence type="predicted"/>
<sequence>MEVKIGVAESPRELVVSSAQTPDEVEALVSDALKNPSGLLALTDDKGRRFVLPATRVAYVEIGPADSRRVGFSVG</sequence>
<accession>A0ABP9QC87</accession>
<gene>
    <name evidence="1" type="ORF">GCM10023321_39030</name>
</gene>
<dbReference type="InterPro" id="IPR021456">
    <property type="entry name" value="DUF3107"/>
</dbReference>
<reference evidence="2" key="1">
    <citation type="journal article" date="2019" name="Int. J. Syst. Evol. Microbiol.">
        <title>The Global Catalogue of Microorganisms (GCM) 10K type strain sequencing project: providing services to taxonomists for standard genome sequencing and annotation.</title>
        <authorList>
            <consortium name="The Broad Institute Genomics Platform"/>
            <consortium name="The Broad Institute Genome Sequencing Center for Infectious Disease"/>
            <person name="Wu L."/>
            <person name="Ma J."/>
        </authorList>
    </citation>
    <scope>NUCLEOTIDE SEQUENCE [LARGE SCALE GENOMIC DNA]</scope>
    <source>
        <strain evidence="2">JCM 18303</strain>
    </source>
</reference>
<evidence type="ECO:0000313" key="2">
    <source>
        <dbReference type="Proteomes" id="UP001428817"/>
    </source>
</evidence>
<dbReference type="EMBL" id="BAABJP010000015">
    <property type="protein sequence ID" value="GAA5158799.1"/>
    <property type="molecule type" value="Genomic_DNA"/>
</dbReference>
<comment type="caution">
    <text evidence="1">The sequence shown here is derived from an EMBL/GenBank/DDBJ whole genome shotgun (WGS) entry which is preliminary data.</text>
</comment>
<protein>
    <submittedName>
        <fullName evidence="1">DUF3107 domain-containing protein</fullName>
    </submittedName>
</protein>
<dbReference type="Proteomes" id="UP001428817">
    <property type="component" value="Unassembled WGS sequence"/>
</dbReference>
<keyword evidence="2" id="KW-1185">Reference proteome</keyword>
<evidence type="ECO:0000313" key="1">
    <source>
        <dbReference type="EMBL" id="GAA5158799.1"/>
    </source>
</evidence>